<accession>A0A918VL35</accession>
<name>A0A918VL35_9SPHN</name>
<dbReference type="AlphaFoldDB" id="A0A918VL35"/>
<dbReference type="Proteomes" id="UP000634139">
    <property type="component" value="Unassembled WGS sequence"/>
</dbReference>
<comment type="caution">
    <text evidence="1">The sequence shown here is derived from an EMBL/GenBank/DDBJ whole genome shotgun (WGS) entry which is preliminary data.</text>
</comment>
<organism evidence="1 2">
    <name type="scientific">Novosphingobium arvoryzae</name>
    <dbReference type="NCBI Taxonomy" id="1256514"/>
    <lineage>
        <taxon>Bacteria</taxon>
        <taxon>Pseudomonadati</taxon>
        <taxon>Pseudomonadota</taxon>
        <taxon>Alphaproteobacteria</taxon>
        <taxon>Sphingomonadales</taxon>
        <taxon>Sphingomonadaceae</taxon>
        <taxon>Novosphingobium</taxon>
    </lineage>
</organism>
<sequence length="96" mass="10632">MDAVRPAVERELGGSIEFVIQCVAVSAGRAYVIAEPQRRGGGKIRYYEDDYPFGITVVSTLAFRSGNWVLLKHVIGDSDVWYFDGAPASLRTARCY</sequence>
<reference evidence="1" key="1">
    <citation type="journal article" date="2014" name="Int. J. Syst. Evol. Microbiol.">
        <title>Complete genome sequence of Corynebacterium casei LMG S-19264T (=DSM 44701T), isolated from a smear-ripened cheese.</title>
        <authorList>
            <consortium name="US DOE Joint Genome Institute (JGI-PGF)"/>
            <person name="Walter F."/>
            <person name="Albersmeier A."/>
            <person name="Kalinowski J."/>
            <person name="Ruckert C."/>
        </authorList>
    </citation>
    <scope>NUCLEOTIDE SEQUENCE</scope>
    <source>
        <strain evidence="1">KCTC 32422</strain>
    </source>
</reference>
<gene>
    <name evidence="1" type="ORF">GCM10011617_30010</name>
</gene>
<evidence type="ECO:0000313" key="2">
    <source>
        <dbReference type="Proteomes" id="UP000634139"/>
    </source>
</evidence>
<keyword evidence="2" id="KW-1185">Reference proteome</keyword>
<proteinExistence type="predicted"/>
<dbReference type="EMBL" id="BMZD01000012">
    <property type="protein sequence ID" value="GHA07345.1"/>
    <property type="molecule type" value="Genomic_DNA"/>
</dbReference>
<evidence type="ECO:0000313" key="1">
    <source>
        <dbReference type="EMBL" id="GHA07345.1"/>
    </source>
</evidence>
<reference evidence="1" key="2">
    <citation type="submission" date="2020-09" db="EMBL/GenBank/DDBJ databases">
        <authorList>
            <person name="Sun Q."/>
            <person name="Kim S."/>
        </authorList>
    </citation>
    <scope>NUCLEOTIDE SEQUENCE</scope>
    <source>
        <strain evidence="1">KCTC 32422</strain>
    </source>
</reference>
<protein>
    <submittedName>
        <fullName evidence="1">Uncharacterized protein</fullName>
    </submittedName>
</protein>